<dbReference type="AlphaFoldDB" id="A0A163D082"/>
<keyword evidence="2" id="KW-1185">Reference proteome</keyword>
<dbReference type="RefSeq" id="XP_018285810.1">
    <property type="nucleotide sequence ID" value="XM_018432659.1"/>
</dbReference>
<evidence type="ECO:0008006" key="3">
    <source>
        <dbReference type="Google" id="ProtNLM"/>
    </source>
</evidence>
<organism evidence="1 2">
    <name type="scientific">Phycomyces blakesleeanus (strain ATCC 8743b / DSM 1359 / FGSC 10004 / NBRC 33097 / NRRL 1555)</name>
    <dbReference type="NCBI Taxonomy" id="763407"/>
    <lineage>
        <taxon>Eukaryota</taxon>
        <taxon>Fungi</taxon>
        <taxon>Fungi incertae sedis</taxon>
        <taxon>Mucoromycota</taxon>
        <taxon>Mucoromycotina</taxon>
        <taxon>Mucoromycetes</taxon>
        <taxon>Mucorales</taxon>
        <taxon>Phycomycetaceae</taxon>
        <taxon>Phycomyces</taxon>
    </lineage>
</organism>
<gene>
    <name evidence="1" type="ORF">PHYBLDRAFT_151298</name>
</gene>
<reference evidence="2" key="1">
    <citation type="submission" date="2015-06" db="EMBL/GenBank/DDBJ databases">
        <title>Expansion of signal transduction pathways in fungi by whole-genome duplication.</title>
        <authorList>
            <consortium name="DOE Joint Genome Institute"/>
            <person name="Corrochano L.M."/>
            <person name="Kuo A."/>
            <person name="Marcet-Houben M."/>
            <person name="Polaino S."/>
            <person name="Salamov A."/>
            <person name="Villalobos J.M."/>
            <person name="Alvarez M.I."/>
            <person name="Avalos J."/>
            <person name="Benito E.P."/>
            <person name="Benoit I."/>
            <person name="Burger G."/>
            <person name="Camino L.P."/>
            <person name="Canovas D."/>
            <person name="Cerda-Olmedo E."/>
            <person name="Cheng J.-F."/>
            <person name="Dominguez A."/>
            <person name="Elias M."/>
            <person name="Eslava A.P."/>
            <person name="Glaser F."/>
            <person name="Grimwood J."/>
            <person name="Gutierrez G."/>
            <person name="Heitman J."/>
            <person name="Henrissat B."/>
            <person name="Iturriaga E.A."/>
            <person name="Lang B.F."/>
            <person name="Lavin J.L."/>
            <person name="Lee S."/>
            <person name="Li W."/>
            <person name="Lindquist E."/>
            <person name="Lopez-Garcia S."/>
            <person name="Luque E.M."/>
            <person name="Marcos A.T."/>
            <person name="Martin J."/>
            <person name="McCluskey K."/>
            <person name="Medina H.R."/>
            <person name="Miralles-Duran A."/>
            <person name="Miyazaki A."/>
            <person name="Munoz-Torres E."/>
            <person name="Oguiza J.A."/>
            <person name="Ohm R."/>
            <person name="Olmedo M."/>
            <person name="Orejas M."/>
            <person name="Ortiz-Castellanos L."/>
            <person name="Pisabarro A.G."/>
            <person name="Rodriguez-Romero J."/>
            <person name="Ruiz-Herrera J."/>
            <person name="Ruiz-Vazquez R."/>
            <person name="Sanz C."/>
            <person name="Schackwitz W."/>
            <person name="Schmutz J."/>
            <person name="Shahriari M."/>
            <person name="Shelest E."/>
            <person name="Silva-Franco F."/>
            <person name="Soanes D."/>
            <person name="Syed K."/>
            <person name="Tagua V.G."/>
            <person name="Talbot N.J."/>
            <person name="Thon M."/>
            <person name="De vries R.P."/>
            <person name="Wiebenga A."/>
            <person name="Yadav J.S."/>
            <person name="Braun E.L."/>
            <person name="Baker S."/>
            <person name="Garre V."/>
            <person name="Horwitz B."/>
            <person name="Torres-Martinez S."/>
            <person name="Idnurm A."/>
            <person name="Herrera-Estrella A."/>
            <person name="Gabaldon T."/>
            <person name="Grigoriev I.V."/>
        </authorList>
    </citation>
    <scope>NUCLEOTIDE SEQUENCE [LARGE SCALE GENOMIC DNA]</scope>
    <source>
        <strain evidence="2">NRRL 1555(-)</strain>
    </source>
</reference>
<accession>A0A163D082</accession>
<evidence type="ECO:0000313" key="1">
    <source>
        <dbReference type="EMBL" id="OAD67770.1"/>
    </source>
</evidence>
<name>A0A163D082_PHYB8</name>
<sequence>MIIISKTRNHHNMHMYRLADMERCLFDTFDFTPVGGPCYHLYDDSAYVNSAVLTRPFRITNASKDNNVLNAEMSRVRISVKHKFAHIRSFFAFLNTSKMQRVDQCSISLYYNIGTFLKNLHICYNGGNQTSAKFDVSLPTPEQYIAGLLRQ</sequence>
<evidence type="ECO:0000313" key="2">
    <source>
        <dbReference type="Proteomes" id="UP000077315"/>
    </source>
</evidence>
<dbReference type="Proteomes" id="UP000077315">
    <property type="component" value="Unassembled WGS sequence"/>
</dbReference>
<protein>
    <recommendedName>
        <fullName evidence="3">DDE Tnp4 domain-containing protein</fullName>
    </recommendedName>
</protein>
<dbReference type="EMBL" id="KV440998">
    <property type="protein sequence ID" value="OAD67770.1"/>
    <property type="molecule type" value="Genomic_DNA"/>
</dbReference>
<dbReference type="VEuPathDB" id="FungiDB:PHYBLDRAFT_151298"/>
<proteinExistence type="predicted"/>
<dbReference type="OrthoDB" id="5945905at2759"/>
<dbReference type="InParanoid" id="A0A163D082"/>
<dbReference type="GeneID" id="28993565"/>